<proteinExistence type="predicted"/>
<feature type="region of interest" description="Disordered" evidence="1">
    <location>
        <begin position="342"/>
        <end position="392"/>
    </location>
</feature>
<evidence type="ECO:0000313" key="2">
    <source>
        <dbReference type="EMBL" id="CAF0773315.1"/>
    </source>
</evidence>
<evidence type="ECO:0000313" key="3">
    <source>
        <dbReference type="EMBL" id="CAF3554232.1"/>
    </source>
</evidence>
<protein>
    <submittedName>
        <fullName evidence="2">Uncharacterized protein</fullName>
    </submittedName>
</protein>
<dbReference type="Proteomes" id="UP000682733">
    <property type="component" value="Unassembled WGS sequence"/>
</dbReference>
<evidence type="ECO:0000256" key="1">
    <source>
        <dbReference type="SAM" id="MobiDB-lite"/>
    </source>
</evidence>
<dbReference type="EMBL" id="CAJNOK010000754">
    <property type="protein sequence ID" value="CAF0773315.1"/>
    <property type="molecule type" value="Genomic_DNA"/>
</dbReference>
<dbReference type="AlphaFoldDB" id="A0A8S2CYS0"/>
<sequence>MAVVLSSTTTIIIISTGSYTFSYKVEKSFIIFNNTTHVGQQLISIQHLQDIIDSDAYSKLDHGLVRTDINPKDRQNYRSCEKLTSNDLLHIVRSNPKTSGTFVYLHLLKLLIAAYIEKLTTVAERLHSAWVVVFVCRLWWSWLKNITFANKSSLSPATKNKKKKNSIDKYFITKTAYLSVEINAHNLLYLILLVKQKNLPKEVLSIYLFNSQSCESIFRNTRSLSGAYSTIINFTVSDFLRRAEKLSILNKIKCSQQSNDIDRLLFPVHHKHKKDNHLLKLQITDDVEQLDIEQTILDSYNTSIRLIEDLHMSTVLKQHGIFQLEQLSKYVFHELSSASKMFDNSTTNNTSDDSDSDSEREPELDDADNNNNDSDEDSECQSDDNGSMNTAKTTFSGIHIKDKITTELKNSYFRIKINNTDKYLHKQSAIWLLTDKNNRISTDRLSRVIETSKKE</sequence>
<evidence type="ECO:0000313" key="4">
    <source>
        <dbReference type="Proteomes" id="UP000677228"/>
    </source>
</evidence>
<dbReference type="Proteomes" id="UP000677228">
    <property type="component" value="Unassembled WGS sequence"/>
</dbReference>
<comment type="caution">
    <text evidence="2">The sequence shown here is derived from an EMBL/GenBank/DDBJ whole genome shotgun (WGS) entry which is preliminary data.</text>
</comment>
<feature type="compositionally biased region" description="Acidic residues" evidence="1">
    <location>
        <begin position="352"/>
        <end position="382"/>
    </location>
</feature>
<organism evidence="2 4">
    <name type="scientific">Didymodactylos carnosus</name>
    <dbReference type="NCBI Taxonomy" id="1234261"/>
    <lineage>
        <taxon>Eukaryota</taxon>
        <taxon>Metazoa</taxon>
        <taxon>Spiralia</taxon>
        <taxon>Gnathifera</taxon>
        <taxon>Rotifera</taxon>
        <taxon>Eurotatoria</taxon>
        <taxon>Bdelloidea</taxon>
        <taxon>Philodinida</taxon>
        <taxon>Philodinidae</taxon>
        <taxon>Didymodactylos</taxon>
    </lineage>
</organism>
<reference evidence="2" key="1">
    <citation type="submission" date="2021-02" db="EMBL/GenBank/DDBJ databases">
        <authorList>
            <person name="Nowell W R."/>
        </authorList>
    </citation>
    <scope>NUCLEOTIDE SEQUENCE</scope>
</reference>
<accession>A0A8S2CYS0</accession>
<dbReference type="EMBL" id="CAJOBA010000753">
    <property type="protein sequence ID" value="CAF3554232.1"/>
    <property type="molecule type" value="Genomic_DNA"/>
</dbReference>
<name>A0A8S2CYS0_9BILA</name>
<gene>
    <name evidence="2" type="ORF">OVA965_LOCUS3204</name>
    <name evidence="3" type="ORF">TMI583_LOCUS3198</name>
</gene>